<reference evidence="1 2" key="1">
    <citation type="submission" date="2024-09" db="EMBL/GenBank/DDBJ databases">
        <authorList>
            <consortium name="All-Russian atlas of soil microorganisms"/>
            <consortium name="as a basis for the search for new antimicrobial producers and enzymes with unique properties"/>
            <person name="Sokolova E.A."/>
            <person name="Voronina E.N."/>
        </authorList>
    </citation>
    <scope>NUCLEOTIDE SEQUENCE [LARGE SCALE GENOMIC DNA]</scope>
    <source>
        <strain evidence="1 2">AF-22b-331.1</strain>
    </source>
</reference>
<proteinExistence type="predicted"/>
<protein>
    <submittedName>
        <fullName evidence="1">Uncharacterized protein</fullName>
    </submittedName>
</protein>
<dbReference type="Proteomes" id="UP001605261">
    <property type="component" value="Unassembled WGS sequence"/>
</dbReference>
<sequence length="207" mass="22358">MTAISDIDGGGALSYDVENGSKIHYWHGLEFEADGKRYYTGFAWFTPTRYGADRQSGRIDPAAKVTLAHATYVADGNNAWTLQGSEPYIGEFGQAEQGNVIDTARKPQTFTTASGRVLLALPTRAGTGDAASPAFEMLVFNPHELQGTKERKWTYLGTVPAAAAAPLELVPVDGSDLPALRVKTAGGDNATEYRYDPGHNTYRPISR</sequence>
<evidence type="ECO:0000313" key="2">
    <source>
        <dbReference type="Proteomes" id="UP001605261"/>
    </source>
</evidence>
<gene>
    <name evidence="1" type="ORF">ACEU0G_003201</name>
</gene>
<organism evidence="1 2">
    <name type="scientific">Stenotrophomonas nematodicola</name>
    <dbReference type="NCBI Taxonomy" id="2656746"/>
    <lineage>
        <taxon>Bacteria</taxon>
        <taxon>Pseudomonadati</taxon>
        <taxon>Pseudomonadota</taxon>
        <taxon>Gammaproteobacteria</taxon>
        <taxon>Lysobacterales</taxon>
        <taxon>Lysobacteraceae</taxon>
        <taxon>Stenotrophomonas</taxon>
    </lineage>
</organism>
<name>A0ABW7CY30_9GAMM</name>
<evidence type="ECO:0000313" key="1">
    <source>
        <dbReference type="EMBL" id="MFG6109197.1"/>
    </source>
</evidence>
<accession>A0ABW7CY30</accession>
<dbReference type="EMBL" id="JBHGCJ010000005">
    <property type="protein sequence ID" value="MFG6109197.1"/>
    <property type="molecule type" value="Genomic_DNA"/>
</dbReference>
<keyword evidence="2" id="KW-1185">Reference proteome</keyword>
<comment type="caution">
    <text evidence="1">The sequence shown here is derived from an EMBL/GenBank/DDBJ whole genome shotgun (WGS) entry which is preliminary data.</text>
</comment>